<evidence type="ECO:0000313" key="1">
    <source>
        <dbReference type="EMBL" id="EKC21247.1"/>
    </source>
</evidence>
<dbReference type="PROSITE" id="PS51406">
    <property type="entry name" value="FIBRINOGEN_C_2"/>
    <property type="match status" value="1"/>
</dbReference>
<accession>K1PBR4</accession>
<dbReference type="AlphaFoldDB" id="K1PBR4"/>
<dbReference type="EMBL" id="JH818181">
    <property type="protein sequence ID" value="EKC21247.1"/>
    <property type="molecule type" value="Genomic_DNA"/>
</dbReference>
<dbReference type="PANTHER" id="PTHR19143">
    <property type="entry name" value="FIBRINOGEN/TENASCIN/ANGIOPOEITIN"/>
    <property type="match status" value="1"/>
</dbReference>
<dbReference type="SUPFAM" id="SSF56496">
    <property type="entry name" value="Fibrinogen C-terminal domain-like"/>
    <property type="match status" value="1"/>
</dbReference>
<dbReference type="SMART" id="SM00186">
    <property type="entry name" value="FBG"/>
    <property type="match status" value="1"/>
</dbReference>
<dbReference type="InterPro" id="IPR036056">
    <property type="entry name" value="Fibrinogen-like_C"/>
</dbReference>
<gene>
    <name evidence="1" type="ORF">CGI_10004280</name>
</gene>
<reference evidence="1" key="1">
    <citation type="journal article" date="2012" name="Nature">
        <title>The oyster genome reveals stress adaptation and complexity of shell formation.</title>
        <authorList>
            <person name="Zhang G."/>
            <person name="Fang X."/>
            <person name="Guo X."/>
            <person name="Li L."/>
            <person name="Luo R."/>
            <person name="Xu F."/>
            <person name="Yang P."/>
            <person name="Zhang L."/>
            <person name="Wang X."/>
            <person name="Qi H."/>
            <person name="Xiong Z."/>
            <person name="Que H."/>
            <person name="Xie Y."/>
            <person name="Holland P.W."/>
            <person name="Paps J."/>
            <person name="Zhu Y."/>
            <person name="Wu F."/>
            <person name="Chen Y."/>
            <person name="Wang J."/>
            <person name="Peng C."/>
            <person name="Meng J."/>
            <person name="Yang L."/>
            <person name="Liu J."/>
            <person name="Wen B."/>
            <person name="Zhang N."/>
            <person name="Huang Z."/>
            <person name="Zhu Q."/>
            <person name="Feng Y."/>
            <person name="Mount A."/>
            <person name="Hedgecock D."/>
            <person name="Xu Z."/>
            <person name="Liu Y."/>
            <person name="Domazet-Loso T."/>
            <person name="Du Y."/>
            <person name="Sun X."/>
            <person name="Zhang S."/>
            <person name="Liu B."/>
            <person name="Cheng P."/>
            <person name="Jiang X."/>
            <person name="Li J."/>
            <person name="Fan D."/>
            <person name="Wang W."/>
            <person name="Fu W."/>
            <person name="Wang T."/>
            <person name="Wang B."/>
            <person name="Zhang J."/>
            <person name="Peng Z."/>
            <person name="Li Y."/>
            <person name="Li N."/>
            <person name="Wang J."/>
            <person name="Chen M."/>
            <person name="He Y."/>
            <person name="Tan F."/>
            <person name="Song X."/>
            <person name="Zheng Q."/>
            <person name="Huang R."/>
            <person name="Yang H."/>
            <person name="Du X."/>
            <person name="Chen L."/>
            <person name="Yang M."/>
            <person name="Gaffney P.M."/>
            <person name="Wang S."/>
            <person name="Luo L."/>
            <person name="She Z."/>
            <person name="Ming Y."/>
            <person name="Huang W."/>
            <person name="Zhang S."/>
            <person name="Huang B."/>
            <person name="Zhang Y."/>
            <person name="Qu T."/>
            <person name="Ni P."/>
            <person name="Miao G."/>
            <person name="Wang J."/>
            <person name="Wang Q."/>
            <person name="Steinberg C.E."/>
            <person name="Wang H."/>
            <person name="Li N."/>
            <person name="Qian L."/>
            <person name="Zhang G."/>
            <person name="Li Y."/>
            <person name="Yang H."/>
            <person name="Liu X."/>
            <person name="Wang J."/>
            <person name="Yin Y."/>
            <person name="Wang J."/>
        </authorList>
    </citation>
    <scope>NUCLEOTIDE SEQUENCE [LARGE SCALE GENOMIC DNA]</scope>
    <source>
        <strain evidence="1">05x7-T-G4-1.051#20</strain>
    </source>
</reference>
<dbReference type="PROSITE" id="PS00514">
    <property type="entry name" value="FIBRINOGEN_C_1"/>
    <property type="match status" value="1"/>
</dbReference>
<dbReference type="HOGENOM" id="CLU_1082792_0_0_1"/>
<dbReference type="InterPro" id="IPR014716">
    <property type="entry name" value="Fibrinogen_a/b/g_C_1"/>
</dbReference>
<organism evidence="1">
    <name type="scientific">Magallana gigas</name>
    <name type="common">Pacific oyster</name>
    <name type="synonym">Crassostrea gigas</name>
    <dbReference type="NCBI Taxonomy" id="29159"/>
    <lineage>
        <taxon>Eukaryota</taxon>
        <taxon>Metazoa</taxon>
        <taxon>Spiralia</taxon>
        <taxon>Lophotrochozoa</taxon>
        <taxon>Mollusca</taxon>
        <taxon>Bivalvia</taxon>
        <taxon>Autobranchia</taxon>
        <taxon>Pteriomorphia</taxon>
        <taxon>Ostreida</taxon>
        <taxon>Ostreoidea</taxon>
        <taxon>Ostreidae</taxon>
        <taxon>Magallana</taxon>
    </lineage>
</organism>
<dbReference type="Gene3D" id="3.90.215.10">
    <property type="entry name" value="Gamma Fibrinogen, chain A, domain 1"/>
    <property type="match status" value="1"/>
</dbReference>
<dbReference type="InterPro" id="IPR002181">
    <property type="entry name" value="Fibrinogen_a/b/g_C_dom"/>
</dbReference>
<dbReference type="Pfam" id="PF00147">
    <property type="entry name" value="Fibrinogen_C"/>
    <property type="match status" value="1"/>
</dbReference>
<dbReference type="InParanoid" id="K1PBR4"/>
<protein>
    <submittedName>
        <fullName evidence="1">Tenascin</fullName>
    </submittedName>
</protein>
<dbReference type="InterPro" id="IPR020837">
    <property type="entry name" value="Fibrinogen_CS"/>
</dbReference>
<proteinExistence type="predicted"/>
<sequence length="257" mass="28382">MKTNFIGAVVLCAVISLTLGSEYQYHDDNNKTCIEVKTDVKFTLTNGKETIEFDGTNFTVKSGDCASPSESVATLILTTVKEDLLSLEFKTNAQKEASMGAMFTFSPDEYFPETPEARTENIHRLTLSGLTTVRIDLEDHDGNKKYAEYSLFNVSDGTDHYRLTISGYSGTAGDSMSSVNGDEKADGEMFSTFDNDLDTSGKNCAAQGRSGWWYGGCTYSSINGEYDNNSNNKGINWKTFRGMGYSLKASKMRLRRP</sequence>
<dbReference type="InterPro" id="IPR050373">
    <property type="entry name" value="Fibrinogen_C-term_domain"/>
</dbReference>
<name>K1PBR4_MAGGI</name>
<dbReference type="GO" id="GO:0005615">
    <property type="term" value="C:extracellular space"/>
    <property type="evidence" value="ECO:0007669"/>
    <property type="project" value="TreeGrafter"/>
</dbReference>